<name>A0ABR2DI81_9ROSI</name>
<sequence>MAAALLLSVLFLAMTDHSSAVWCVCKDGVGEANLQKTLDYACGNGADCNPTHSNGPCYNPNTVKAHCNYAVNSYFQRKGQAQGSCDFSGTATVTSTDPSSAGCVYPSSASGRVLYSKHPLRWTNVFIKIRALISSHFFEICDASKVVHIVLLSYCITLFGCLAYPYFMGHPFRCYFLMLPFSGFEVASSNQLWFIAFGEYMLTRVFSFSRINSTGLTPTTPVTATNPSTTTPTTMNPRTNTPTGTTPYGSTTPAGVLGGIGTGLGPSGTSTTNTDYSHGGLRLQAISSLTTLVFSGLILSWG</sequence>
<protein>
    <recommendedName>
        <fullName evidence="7">X8 domain-containing protein</fullName>
    </recommendedName>
</protein>
<gene>
    <name evidence="8" type="ORF">V6N12_043774</name>
</gene>
<dbReference type="Gene3D" id="1.20.58.1040">
    <property type="match status" value="1"/>
</dbReference>
<dbReference type="Pfam" id="PF07983">
    <property type="entry name" value="X8"/>
    <property type="match status" value="1"/>
</dbReference>
<dbReference type="EMBL" id="JBBPBM010000028">
    <property type="protein sequence ID" value="KAK8537621.1"/>
    <property type="molecule type" value="Genomic_DNA"/>
</dbReference>
<keyword evidence="5" id="KW-0472">Membrane</keyword>
<evidence type="ECO:0000313" key="9">
    <source>
        <dbReference type="Proteomes" id="UP001472677"/>
    </source>
</evidence>
<proteinExistence type="predicted"/>
<dbReference type="SMART" id="SM00768">
    <property type="entry name" value="X8"/>
    <property type="match status" value="1"/>
</dbReference>
<evidence type="ECO:0000259" key="7">
    <source>
        <dbReference type="SMART" id="SM00768"/>
    </source>
</evidence>
<keyword evidence="2" id="KW-0325">Glycoprotein</keyword>
<keyword evidence="2" id="KW-0336">GPI-anchor</keyword>
<dbReference type="InterPro" id="IPR044788">
    <property type="entry name" value="X8_dom_prot"/>
</dbReference>
<keyword evidence="2" id="KW-0449">Lipoprotein</keyword>
<dbReference type="PANTHER" id="PTHR31044">
    <property type="entry name" value="BETA-1,3 GLUCANASE"/>
    <property type="match status" value="1"/>
</dbReference>
<evidence type="ECO:0000256" key="3">
    <source>
        <dbReference type="ARBA" id="ARBA00022729"/>
    </source>
</evidence>
<comment type="subcellular location">
    <subcellularLocation>
        <location evidence="1">Cell membrane</location>
        <topology evidence="1">Lipid-anchor</topology>
        <topology evidence="1">GPI-anchor</topology>
    </subcellularLocation>
</comment>
<evidence type="ECO:0000313" key="8">
    <source>
        <dbReference type="EMBL" id="KAK8537621.1"/>
    </source>
</evidence>
<keyword evidence="5" id="KW-0812">Transmembrane</keyword>
<comment type="caution">
    <text evidence="8">The sequence shown here is derived from an EMBL/GenBank/DDBJ whole genome shotgun (WGS) entry which is preliminary data.</text>
</comment>
<keyword evidence="3 6" id="KW-0732">Signal</keyword>
<dbReference type="Proteomes" id="UP001472677">
    <property type="component" value="Unassembled WGS sequence"/>
</dbReference>
<accession>A0ABR2DI81</accession>
<feature type="region of interest" description="Disordered" evidence="4">
    <location>
        <begin position="219"/>
        <end position="252"/>
    </location>
</feature>
<evidence type="ECO:0000256" key="6">
    <source>
        <dbReference type="SAM" id="SignalP"/>
    </source>
</evidence>
<evidence type="ECO:0000256" key="4">
    <source>
        <dbReference type="SAM" id="MobiDB-lite"/>
    </source>
</evidence>
<organism evidence="8 9">
    <name type="scientific">Hibiscus sabdariffa</name>
    <name type="common">roselle</name>
    <dbReference type="NCBI Taxonomy" id="183260"/>
    <lineage>
        <taxon>Eukaryota</taxon>
        <taxon>Viridiplantae</taxon>
        <taxon>Streptophyta</taxon>
        <taxon>Embryophyta</taxon>
        <taxon>Tracheophyta</taxon>
        <taxon>Spermatophyta</taxon>
        <taxon>Magnoliopsida</taxon>
        <taxon>eudicotyledons</taxon>
        <taxon>Gunneridae</taxon>
        <taxon>Pentapetalae</taxon>
        <taxon>rosids</taxon>
        <taxon>malvids</taxon>
        <taxon>Malvales</taxon>
        <taxon>Malvaceae</taxon>
        <taxon>Malvoideae</taxon>
        <taxon>Hibiscus</taxon>
    </lineage>
</organism>
<reference evidence="8 9" key="1">
    <citation type="journal article" date="2024" name="G3 (Bethesda)">
        <title>Genome assembly of Hibiscus sabdariffa L. provides insights into metabolisms of medicinal natural products.</title>
        <authorList>
            <person name="Kim T."/>
        </authorList>
    </citation>
    <scope>NUCLEOTIDE SEQUENCE [LARGE SCALE GENOMIC DNA]</scope>
    <source>
        <strain evidence="8">TK-2024</strain>
        <tissue evidence="8">Old leaves</tissue>
    </source>
</reference>
<evidence type="ECO:0000256" key="5">
    <source>
        <dbReference type="SAM" id="Phobius"/>
    </source>
</evidence>
<dbReference type="PANTHER" id="PTHR31044:SF25">
    <property type="entry name" value="PLASMODESMATA CALLOSE-BINDING PROTEIN 3"/>
    <property type="match status" value="1"/>
</dbReference>
<evidence type="ECO:0000256" key="2">
    <source>
        <dbReference type="ARBA" id="ARBA00022622"/>
    </source>
</evidence>
<feature type="domain" description="X8" evidence="7">
    <location>
        <begin position="21"/>
        <end position="105"/>
    </location>
</feature>
<feature type="transmembrane region" description="Helical" evidence="5">
    <location>
        <begin position="146"/>
        <end position="167"/>
    </location>
</feature>
<feature type="transmembrane region" description="Helical" evidence="5">
    <location>
        <begin position="174"/>
        <end position="196"/>
    </location>
</feature>
<feature type="signal peptide" evidence="6">
    <location>
        <begin position="1"/>
        <end position="20"/>
    </location>
</feature>
<feature type="chain" id="PRO_5047207506" description="X8 domain-containing protein" evidence="6">
    <location>
        <begin position="21"/>
        <end position="302"/>
    </location>
</feature>
<dbReference type="InterPro" id="IPR012946">
    <property type="entry name" value="X8"/>
</dbReference>
<keyword evidence="9" id="KW-1185">Reference proteome</keyword>
<keyword evidence="5" id="KW-1133">Transmembrane helix</keyword>
<evidence type="ECO:0000256" key="1">
    <source>
        <dbReference type="ARBA" id="ARBA00004609"/>
    </source>
</evidence>